<proteinExistence type="predicted"/>
<dbReference type="AlphaFoldDB" id="X1VMU6"/>
<evidence type="ECO:0000256" key="2">
    <source>
        <dbReference type="ARBA" id="ARBA00022806"/>
    </source>
</evidence>
<dbReference type="SUPFAM" id="SSF52540">
    <property type="entry name" value="P-loop containing nucleoside triphosphate hydrolases"/>
    <property type="match status" value="1"/>
</dbReference>
<dbReference type="EMBL" id="BARW01039518">
    <property type="protein sequence ID" value="GAJ20972.1"/>
    <property type="molecule type" value="Genomic_DNA"/>
</dbReference>
<evidence type="ECO:0008006" key="4">
    <source>
        <dbReference type="Google" id="ProtNLM"/>
    </source>
</evidence>
<keyword evidence="2" id="KW-0547">Nucleotide-binding</keyword>
<dbReference type="Gene3D" id="3.40.50.300">
    <property type="entry name" value="P-loop containing nucleotide triphosphate hydrolases"/>
    <property type="match status" value="1"/>
</dbReference>
<dbReference type="PANTHER" id="PTHR44533:SF4">
    <property type="entry name" value="DEAD_H RNA HELICASE, PUTATIVE-RELATED"/>
    <property type="match status" value="1"/>
</dbReference>
<keyword evidence="1" id="KW-0378">Hydrolase</keyword>
<protein>
    <recommendedName>
        <fullName evidence="4">Helicase C-terminal domain-containing protein</fullName>
    </recommendedName>
</protein>
<dbReference type="PANTHER" id="PTHR44533">
    <property type="entry name" value="DEAD/H RNA HELICASE, PUTATIVE-RELATED"/>
    <property type="match status" value="1"/>
</dbReference>
<feature type="non-terminal residue" evidence="3">
    <location>
        <position position="142"/>
    </location>
</feature>
<keyword evidence="2" id="KW-0067">ATP-binding</keyword>
<evidence type="ECO:0000256" key="1">
    <source>
        <dbReference type="ARBA" id="ARBA00022801"/>
    </source>
</evidence>
<dbReference type="GO" id="GO:0016787">
    <property type="term" value="F:hydrolase activity"/>
    <property type="evidence" value="ECO:0007669"/>
    <property type="project" value="UniProtKB-KW"/>
</dbReference>
<name>X1VMU6_9ZZZZ</name>
<dbReference type="InterPro" id="IPR027417">
    <property type="entry name" value="P-loop_NTPase"/>
</dbReference>
<dbReference type="InterPro" id="IPR052431">
    <property type="entry name" value="SKI2_subfamily_helicases"/>
</dbReference>
<comment type="caution">
    <text evidence="3">The sequence shown here is derived from an EMBL/GenBank/DDBJ whole genome shotgun (WGS) entry which is preliminary data.</text>
</comment>
<dbReference type="GO" id="GO:0004386">
    <property type="term" value="F:helicase activity"/>
    <property type="evidence" value="ECO:0007669"/>
    <property type="project" value="UniProtKB-KW"/>
</dbReference>
<feature type="non-terminal residue" evidence="3">
    <location>
        <position position="1"/>
    </location>
</feature>
<evidence type="ECO:0000313" key="3">
    <source>
        <dbReference type="EMBL" id="GAJ20972.1"/>
    </source>
</evidence>
<keyword evidence="2" id="KW-0347">Helicase</keyword>
<sequence>IVISDDSLALGINMPFKSAVMLGWKDCNSFDDLIYQQMIGRAGRRGMDCEGNVIYANINWKVLMKSNIKKIIGHTNAIPKNYSILTQINPDIDYKPVYNNILNDEIKSSEPNPLLNYNDIQQLKKLAIWKLRKYDDKISDIV</sequence>
<organism evidence="3">
    <name type="scientific">marine sediment metagenome</name>
    <dbReference type="NCBI Taxonomy" id="412755"/>
    <lineage>
        <taxon>unclassified sequences</taxon>
        <taxon>metagenomes</taxon>
        <taxon>ecological metagenomes</taxon>
    </lineage>
</organism>
<accession>X1VMU6</accession>
<reference evidence="3" key="1">
    <citation type="journal article" date="2014" name="Front. Microbiol.">
        <title>High frequency of phylogenetically diverse reductive dehalogenase-homologous genes in deep subseafloor sedimentary metagenomes.</title>
        <authorList>
            <person name="Kawai M."/>
            <person name="Futagami T."/>
            <person name="Toyoda A."/>
            <person name="Takaki Y."/>
            <person name="Nishi S."/>
            <person name="Hori S."/>
            <person name="Arai W."/>
            <person name="Tsubouchi T."/>
            <person name="Morono Y."/>
            <person name="Uchiyama I."/>
            <person name="Ito T."/>
            <person name="Fujiyama A."/>
            <person name="Inagaki F."/>
            <person name="Takami H."/>
        </authorList>
    </citation>
    <scope>NUCLEOTIDE SEQUENCE</scope>
    <source>
        <strain evidence="3">Expedition CK06-06</strain>
    </source>
</reference>
<gene>
    <name evidence="3" type="ORF">S12H4_60155</name>
</gene>
<dbReference type="GO" id="GO:0005737">
    <property type="term" value="C:cytoplasm"/>
    <property type="evidence" value="ECO:0007669"/>
    <property type="project" value="TreeGrafter"/>
</dbReference>